<protein>
    <submittedName>
        <fullName evidence="1">Transcriptional regulator, AbiEi antitoxin, Type IV TA system</fullName>
    </submittedName>
</protein>
<dbReference type="InterPro" id="IPR019238">
    <property type="entry name" value="AbiEi_2"/>
</dbReference>
<evidence type="ECO:0000313" key="1">
    <source>
        <dbReference type="EMBL" id="SIO30769.1"/>
    </source>
</evidence>
<dbReference type="EMBL" id="FSRU01000001">
    <property type="protein sequence ID" value="SIO30769.1"/>
    <property type="molecule type" value="Genomic_DNA"/>
</dbReference>
<dbReference type="Proteomes" id="UP000185151">
    <property type="component" value="Unassembled WGS sequence"/>
</dbReference>
<dbReference type="SUPFAM" id="SSF46785">
    <property type="entry name" value="Winged helix' DNA-binding domain"/>
    <property type="match status" value="1"/>
</dbReference>
<dbReference type="OrthoDB" id="8873308at2"/>
<dbReference type="Pfam" id="PF09952">
    <property type="entry name" value="AbiEi_2"/>
    <property type="match status" value="1"/>
</dbReference>
<dbReference type="AlphaFoldDB" id="A0A1N6IFN7"/>
<accession>A0A1N6IFN7</accession>
<keyword evidence="2" id="KW-1185">Reference proteome</keyword>
<dbReference type="RefSeq" id="WP_083640334.1">
    <property type="nucleotide sequence ID" value="NZ_FSRU01000001.1"/>
</dbReference>
<gene>
    <name evidence="1" type="ORF">SAMN05444165_2114</name>
</gene>
<evidence type="ECO:0000313" key="2">
    <source>
        <dbReference type="Proteomes" id="UP000185151"/>
    </source>
</evidence>
<organism evidence="1 2">
    <name type="scientific">Paraburkholderia phenazinium</name>
    <dbReference type="NCBI Taxonomy" id="60549"/>
    <lineage>
        <taxon>Bacteria</taxon>
        <taxon>Pseudomonadati</taxon>
        <taxon>Pseudomonadota</taxon>
        <taxon>Betaproteobacteria</taxon>
        <taxon>Burkholderiales</taxon>
        <taxon>Burkholderiaceae</taxon>
        <taxon>Paraburkholderia</taxon>
    </lineage>
</organism>
<reference evidence="1 2" key="1">
    <citation type="submission" date="2016-11" db="EMBL/GenBank/DDBJ databases">
        <authorList>
            <person name="Jaros S."/>
            <person name="Januszkiewicz K."/>
            <person name="Wedrychowicz H."/>
        </authorList>
    </citation>
    <scope>NUCLEOTIDE SEQUENCE [LARGE SCALE GENOMIC DNA]</scope>
    <source>
        <strain evidence="1 2">GAS95</strain>
    </source>
</reference>
<proteinExistence type="predicted"/>
<name>A0A1N6IFN7_9BURK</name>
<sequence length="372" mass="42254">MGNFRRKPSADARSAFEMEIAKELSSTLDEIADGRIKVQHIESDFANLPRVDFAMDIDADGRSVRLAVEVLRYAYPRDVQGAVWRLDEFKHAYDPDQFGDLILLVAAESLSPGARDLLRRRGIGYFERNGNLSLKWRNWLINVERPDPPSVRKEAASLFTDSREAVVHALLVNRDKWLSGGELAAMSQTSQYTVSVVLQELTRREWCESSGAGRTLRRRLNEPRKLLDAWAAQWTMRKEERTSWYFFSERPDLLLTKLTDKIESSNPAFDWAFTGTAAANVYAPLLTSVDTAEIIVPPGQAEDLARDMRLKPADKGANVVFVERDGASLLFRDPVPEYPSYFASPFIMYLDLLNGRGRNKELAEHVLKKLEL</sequence>
<dbReference type="InterPro" id="IPR036390">
    <property type="entry name" value="WH_DNA-bd_sf"/>
</dbReference>